<feature type="region of interest" description="Disordered" evidence="1">
    <location>
        <begin position="50"/>
        <end position="97"/>
    </location>
</feature>
<feature type="chain" id="PRO_5005187204" description="RxLR effector protein" evidence="2">
    <location>
        <begin position="19"/>
        <end position="135"/>
    </location>
</feature>
<proteinExistence type="predicted"/>
<dbReference type="VEuPathDB" id="CryptoDB:Vbra_7580"/>
<evidence type="ECO:0000313" key="3">
    <source>
        <dbReference type="EMBL" id="CEL96600.1"/>
    </source>
</evidence>
<dbReference type="EMBL" id="CDMY01000243">
    <property type="protein sequence ID" value="CEL96600.1"/>
    <property type="molecule type" value="Genomic_DNA"/>
</dbReference>
<evidence type="ECO:0000256" key="2">
    <source>
        <dbReference type="SAM" id="SignalP"/>
    </source>
</evidence>
<dbReference type="InParanoid" id="A0A0G4EJD9"/>
<accession>A0A0G4EJD9</accession>
<evidence type="ECO:0008006" key="5">
    <source>
        <dbReference type="Google" id="ProtNLM"/>
    </source>
</evidence>
<dbReference type="Proteomes" id="UP000041254">
    <property type="component" value="Unassembled WGS sequence"/>
</dbReference>
<sequence length="135" mass="14530">MLLAGFLLLTAALSTGSCLSYDSQDTDPLHVLPTDQLTEAEAQAAVHKLQLAERGETQPTEPPSAVTPPPKQPPSRQAAPSTMVTETMEAKGVFPSDFDAQTDRDLVEKGFLMSQRRRKTFASPAAHTKGQPAKE</sequence>
<feature type="region of interest" description="Disordered" evidence="1">
    <location>
        <begin position="115"/>
        <end position="135"/>
    </location>
</feature>
<reference evidence="3 4" key="1">
    <citation type="submission" date="2014-11" db="EMBL/GenBank/DDBJ databases">
        <authorList>
            <person name="Zhu J."/>
            <person name="Qi W."/>
            <person name="Song R."/>
        </authorList>
    </citation>
    <scope>NUCLEOTIDE SEQUENCE [LARGE SCALE GENOMIC DNA]</scope>
</reference>
<evidence type="ECO:0000313" key="4">
    <source>
        <dbReference type="Proteomes" id="UP000041254"/>
    </source>
</evidence>
<dbReference type="AlphaFoldDB" id="A0A0G4EJD9"/>
<feature type="compositionally biased region" description="Polar residues" evidence="1">
    <location>
        <begin position="74"/>
        <end position="85"/>
    </location>
</feature>
<protein>
    <recommendedName>
        <fullName evidence="5">RxLR effector protein</fullName>
    </recommendedName>
</protein>
<evidence type="ECO:0000256" key="1">
    <source>
        <dbReference type="SAM" id="MobiDB-lite"/>
    </source>
</evidence>
<keyword evidence="4" id="KW-1185">Reference proteome</keyword>
<organism evidence="3 4">
    <name type="scientific">Vitrella brassicaformis (strain CCMP3155)</name>
    <dbReference type="NCBI Taxonomy" id="1169540"/>
    <lineage>
        <taxon>Eukaryota</taxon>
        <taxon>Sar</taxon>
        <taxon>Alveolata</taxon>
        <taxon>Colpodellida</taxon>
        <taxon>Vitrellaceae</taxon>
        <taxon>Vitrella</taxon>
    </lineage>
</organism>
<keyword evidence="2" id="KW-0732">Signal</keyword>
<feature type="signal peptide" evidence="2">
    <location>
        <begin position="1"/>
        <end position="18"/>
    </location>
</feature>
<gene>
    <name evidence="3" type="ORF">Vbra_7580</name>
</gene>
<name>A0A0G4EJD9_VITBC</name>
<feature type="compositionally biased region" description="Pro residues" evidence="1">
    <location>
        <begin position="60"/>
        <end position="73"/>
    </location>
</feature>